<evidence type="ECO:0000313" key="1">
    <source>
        <dbReference type="EMBL" id="KKN75614.1"/>
    </source>
</evidence>
<sequence>MNDIQTSLMDFPVPYHVDPVSAQECDETCPCDMTNIRYPLRLPCRYSKMVLTACPETCDDEGFHLHPKPVHQEDCTHCVNGFSFNPSADALWEAVRAKGWKVVVATGLCNDNQPGDDVTVIGNKNILGFVDYGLGLRGQAALEMVLWKAKESW</sequence>
<protein>
    <submittedName>
        <fullName evidence="1">Uncharacterized protein</fullName>
    </submittedName>
</protein>
<comment type="caution">
    <text evidence="1">The sequence shown here is derived from an EMBL/GenBank/DDBJ whole genome shotgun (WGS) entry which is preliminary data.</text>
</comment>
<dbReference type="AlphaFoldDB" id="A0A0F9T8Q7"/>
<accession>A0A0F9T8Q7</accession>
<dbReference type="EMBL" id="LAZR01000306">
    <property type="protein sequence ID" value="KKN75614.1"/>
    <property type="molecule type" value="Genomic_DNA"/>
</dbReference>
<proteinExistence type="predicted"/>
<gene>
    <name evidence="1" type="ORF">LCGC14_0378520</name>
</gene>
<organism evidence="1">
    <name type="scientific">marine sediment metagenome</name>
    <dbReference type="NCBI Taxonomy" id="412755"/>
    <lineage>
        <taxon>unclassified sequences</taxon>
        <taxon>metagenomes</taxon>
        <taxon>ecological metagenomes</taxon>
    </lineage>
</organism>
<name>A0A0F9T8Q7_9ZZZZ</name>
<reference evidence="1" key="1">
    <citation type="journal article" date="2015" name="Nature">
        <title>Complex archaea that bridge the gap between prokaryotes and eukaryotes.</title>
        <authorList>
            <person name="Spang A."/>
            <person name="Saw J.H."/>
            <person name="Jorgensen S.L."/>
            <person name="Zaremba-Niedzwiedzka K."/>
            <person name="Martijn J."/>
            <person name="Lind A.E."/>
            <person name="van Eijk R."/>
            <person name="Schleper C."/>
            <person name="Guy L."/>
            <person name="Ettema T.J."/>
        </authorList>
    </citation>
    <scope>NUCLEOTIDE SEQUENCE</scope>
</reference>